<reference evidence="2 3" key="1">
    <citation type="submission" date="2021-06" db="EMBL/GenBank/DDBJ databases">
        <authorList>
            <person name="Palmer J.M."/>
        </authorList>
    </citation>
    <scope>NUCLEOTIDE SEQUENCE [LARGE SCALE GENOMIC DNA]</scope>
    <source>
        <strain evidence="2 3">AS_MEX2019</strain>
        <tissue evidence="2">Muscle</tissue>
    </source>
</reference>
<feature type="region of interest" description="Disordered" evidence="1">
    <location>
        <begin position="97"/>
        <end position="117"/>
    </location>
</feature>
<organism evidence="2 3">
    <name type="scientific">Ameca splendens</name>
    <dbReference type="NCBI Taxonomy" id="208324"/>
    <lineage>
        <taxon>Eukaryota</taxon>
        <taxon>Metazoa</taxon>
        <taxon>Chordata</taxon>
        <taxon>Craniata</taxon>
        <taxon>Vertebrata</taxon>
        <taxon>Euteleostomi</taxon>
        <taxon>Actinopterygii</taxon>
        <taxon>Neopterygii</taxon>
        <taxon>Teleostei</taxon>
        <taxon>Neoteleostei</taxon>
        <taxon>Acanthomorphata</taxon>
        <taxon>Ovalentaria</taxon>
        <taxon>Atherinomorphae</taxon>
        <taxon>Cyprinodontiformes</taxon>
        <taxon>Goodeidae</taxon>
        <taxon>Ameca</taxon>
    </lineage>
</organism>
<gene>
    <name evidence="2" type="ORF">AMECASPLE_033037</name>
</gene>
<protein>
    <submittedName>
        <fullName evidence="2">Uncharacterized protein</fullName>
    </submittedName>
</protein>
<evidence type="ECO:0000313" key="2">
    <source>
        <dbReference type="EMBL" id="MEQ2308900.1"/>
    </source>
</evidence>
<evidence type="ECO:0000313" key="3">
    <source>
        <dbReference type="Proteomes" id="UP001469553"/>
    </source>
</evidence>
<feature type="non-terminal residue" evidence="2">
    <location>
        <position position="1"/>
    </location>
</feature>
<sequence>CDEHREFKDMKLLYRFRKDDGTFPLDSEAKVFMRGQRIYEKDCSIQLSIQRVRTSLNLEGLTKQVYWKICLSWCREMTRLTSNSLHPKVSPFFSWWSGRPSSPQQSSSPQHSCEAGSPLPLPSSCYDSAASGSQAMVLSLSAQPQAF</sequence>
<evidence type="ECO:0000256" key="1">
    <source>
        <dbReference type="SAM" id="MobiDB-lite"/>
    </source>
</evidence>
<dbReference type="PANTHER" id="PTHR22829">
    <property type="entry name" value="DEP DOMAIN PROTEIN"/>
    <property type="match status" value="1"/>
</dbReference>
<dbReference type="InterPro" id="IPR051832">
    <property type="entry name" value="mTOR-Rac_regulators"/>
</dbReference>
<feature type="compositionally biased region" description="Low complexity" evidence="1">
    <location>
        <begin position="100"/>
        <end position="110"/>
    </location>
</feature>
<comment type="caution">
    <text evidence="2">The sequence shown here is derived from an EMBL/GenBank/DDBJ whole genome shotgun (WGS) entry which is preliminary data.</text>
</comment>
<dbReference type="EMBL" id="JAHRIP010070228">
    <property type="protein sequence ID" value="MEQ2308900.1"/>
    <property type="molecule type" value="Genomic_DNA"/>
</dbReference>
<name>A0ABV0ZTN8_9TELE</name>
<dbReference type="PANTHER" id="PTHR22829:SF18">
    <property type="entry name" value="DEP DOMAIN-CONTAINING MTOR-INTERACTING PROTEIN"/>
    <property type="match status" value="1"/>
</dbReference>
<proteinExistence type="predicted"/>
<accession>A0ABV0ZTN8</accession>
<dbReference type="Proteomes" id="UP001469553">
    <property type="component" value="Unassembled WGS sequence"/>
</dbReference>
<keyword evidence="3" id="KW-1185">Reference proteome</keyword>